<dbReference type="RefSeq" id="WP_229975206.1">
    <property type="nucleotide sequence ID" value="NZ_CP087133.1"/>
</dbReference>
<keyword evidence="6" id="KW-1185">Reference proteome</keyword>
<dbReference type="InterPro" id="IPR007921">
    <property type="entry name" value="CHAP_dom"/>
</dbReference>
<feature type="domain" description="Peptidase C51" evidence="2">
    <location>
        <begin position="47"/>
        <end position="183"/>
    </location>
</feature>
<dbReference type="SUPFAM" id="SSF54001">
    <property type="entry name" value="Cysteine proteinases"/>
    <property type="match status" value="1"/>
</dbReference>
<feature type="transmembrane region" description="Helical" evidence="1">
    <location>
        <begin position="6"/>
        <end position="22"/>
    </location>
</feature>
<dbReference type="EMBL" id="JAWXVG010000016">
    <property type="protein sequence ID" value="MDX6184091.1"/>
    <property type="molecule type" value="Genomic_DNA"/>
</dbReference>
<dbReference type="Proteomes" id="UP001270053">
    <property type="component" value="Unassembled WGS sequence"/>
</dbReference>
<dbReference type="Gene3D" id="3.90.1720.10">
    <property type="entry name" value="endopeptidase domain like (from Nostoc punctiforme)"/>
    <property type="match status" value="1"/>
</dbReference>
<evidence type="ECO:0000313" key="4">
    <source>
        <dbReference type="EMBL" id="MDX6187685.1"/>
    </source>
</evidence>
<keyword evidence="1" id="KW-1133">Transmembrane helix</keyword>
<name>A0AAJ2SHZ1_9FLAO</name>
<dbReference type="AlphaFoldDB" id="A0AAJ2SHZ1"/>
<proteinExistence type="predicted"/>
<reference evidence="4 6" key="1">
    <citation type="submission" date="2023-11" db="EMBL/GenBank/DDBJ databases">
        <title>Unpublished Manusciprt.</title>
        <authorList>
            <person name="Saticioglu I.B."/>
            <person name="Ay H."/>
            <person name="Ajmi N."/>
            <person name="Altun S."/>
            <person name="Duman M."/>
        </authorList>
    </citation>
    <scope>NUCLEOTIDE SEQUENCE</scope>
    <source>
        <strain evidence="3 6">Fl-33</strain>
        <strain evidence="4">Fl-77</strain>
    </source>
</reference>
<evidence type="ECO:0000313" key="6">
    <source>
        <dbReference type="Proteomes" id="UP001278738"/>
    </source>
</evidence>
<sequence length="195" mass="22593">MKNKIIISIAVIALLYALFVVIKKVNWNSKHEVGEVIDSFNDVKVYYNGGVSNAEERNLAADGYNLGMKYQCVEFIKRYYYQHLQHKMPDTYGNAVDFYNKKLTDGSINTKRNLVQYSNPSSTKPKEDDIIIFNKSLFNQYGHVAIICKVEDNFIEIIQQNPGPFGSSREKIKLKYKNDHWVLENDRILGRLSKK</sequence>
<comment type="caution">
    <text evidence="4">The sequence shown here is derived from an EMBL/GenBank/DDBJ whole genome shotgun (WGS) entry which is preliminary data.</text>
</comment>
<evidence type="ECO:0000259" key="2">
    <source>
        <dbReference type="PROSITE" id="PS50911"/>
    </source>
</evidence>
<evidence type="ECO:0000256" key="1">
    <source>
        <dbReference type="SAM" id="Phobius"/>
    </source>
</evidence>
<dbReference type="Proteomes" id="UP001278738">
    <property type="component" value="Unassembled WGS sequence"/>
</dbReference>
<gene>
    <name evidence="3" type="ORF">SGQ18_18190</name>
    <name evidence="4" type="ORF">SGQ44_18160</name>
</gene>
<dbReference type="GO" id="GO:0016874">
    <property type="term" value="F:ligase activity"/>
    <property type="evidence" value="ECO:0007669"/>
    <property type="project" value="TreeGrafter"/>
</dbReference>
<dbReference type="EMBL" id="JAWXVH010000018">
    <property type="protein sequence ID" value="MDX6187685.1"/>
    <property type="molecule type" value="Genomic_DNA"/>
</dbReference>
<dbReference type="PROSITE" id="PS50911">
    <property type="entry name" value="CHAP"/>
    <property type="match status" value="1"/>
</dbReference>
<evidence type="ECO:0000313" key="3">
    <source>
        <dbReference type="EMBL" id="MDX6184091.1"/>
    </source>
</evidence>
<dbReference type="InterPro" id="IPR051705">
    <property type="entry name" value="Gsp_Synthetase/Amidase"/>
</dbReference>
<evidence type="ECO:0000313" key="5">
    <source>
        <dbReference type="Proteomes" id="UP001270053"/>
    </source>
</evidence>
<keyword evidence="1" id="KW-0812">Transmembrane</keyword>
<keyword evidence="1" id="KW-0472">Membrane</keyword>
<dbReference type="PANTHER" id="PTHR30094:SF0">
    <property type="entry name" value="BIFUNCTIONAL GLUTATHIONYLSPERMIDINE SYNTHETASE_AMIDASE-RELATED"/>
    <property type="match status" value="1"/>
</dbReference>
<dbReference type="Pfam" id="PF05257">
    <property type="entry name" value="CHAP"/>
    <property type="match status" value="1"/>
</dbReference>
<dbReference type="InterPro" id="IPR038765">
    <property type="entry name" value="Papain-like_cys_pep_sf"/>
</dbReference>
<accession>A0AAJ2SHZ1</accession>
<dbReference type="PANTHER" id="PTHR30094">
    <property type="entry name" value="BIFUNCTIONAL GLUTATHIONYLSPERMIDINE SYNTHETASE/AMIDASE-RELATED"/>
    <property type="match status" value="1"/>
</dbReference>
<protein>
    <submittedName>
        <fullName evidence="4">CHAP domain-containing protein</fullName>
    </submittedName>
</protein>
<organism evidence="4 5">
    <name type="scientific">Flavobacterium flavipigmentatum</name>
    <dbReference type="NCBI Taxonomy" id="2893884"/>
    <lineage>
        <taxon>Bacteria</taxon>
        <taxon>Pseudomonadati</taxon>
        <taxon>Bacteroidota</taxon>
        <taxon>Flavobacteriia</taxon>
        <taxon>Flavobacteriales</taxon>
        <taxon>Flavobacteriaceae</taxon>
        <taxon>Flavobacterium</taxon>
    </lineage>
</organism>